<dbReference type="AlphaFoldDB" id="E4TS14"/>
<evidence type="ECO:0008006" key="3">
    <source>
        <dbReference type="Google" id="ProtNLM"/>
    </source>
</evidence>
<keyword evidence="2" id="KW-1185">Reference proteome</keyword>
<reference evidence="1 2" key="1">
    <citation type="journal article" date="2011" name="Stand. Genomic Sci.">
        <title>Complete genome sequence of Marivirga tractuosa type strain (H-43).</title>
        <authorList>
            <person name="Pagani I."/>
            <person name="Chertkov O."/>
            <person name="Lapidus A."/>
            <person name="Lucas S."/>
            <person name="Del Rio T.G."/>
            <person name="Tice H."/>
            <person name="Copeland A."/>
            <person name="Cheng J.F."/>
            <person name="Nolan M."/>
            <person name="Saunders E."/>
            <person name="Pitluck S."/>
            <person name="Held B."/>
            <person name="Goodwin L."/>
            <person name="Liolios K."/>
            <person name="Ovchinikova G."/>
            <person name="Ivanova N."/>
            <person name="Mavromatis K."/>
            <person name="Pati A."/>
            <person name="Chen A."/>
            <person name="Palaniappan K."/>
            <person name="Land M."/>
            <person name="Hauser L."/>
            <person name="Jeffries C.D."/>
            <person name="Detter J.C."/>
            <person name="Han C."/>
            <person name="Tapia R."/>
            <person name="Ngatchou-Djao O.D."/>
            <person name="Rohde M."/>
            <person name="Goker M."/>
            <person name="Spring S."/>
            <person name="Sikorski J."/>
            <person name="Woyke T."/>
            <person name="Bristow J."/>
            <person name="Eisen J.A."/>
            <person name="Markowitz V."/>
            <person name="Hugenholtz P."/>
            <person name="Klenk H.P."/>
            <person name="Kyrpides N.C."/>
        </authorList>
    </citation>
    <scope>NUCLEOTIDE SEQUENCE [LARGE SCALE GENOMIC DNA]</scope>
    <source>
        <strain evidence="2">ATCC 23168 / DSM 4126 / NBRC 15989 / NCIMB 1408 / VKM B-1430 / H-43</strain>
    </source>
</reference>
<dbReference type="RefSeq" id="WP_013452916.1">
    <property type="nucleotide sequence ID" value="NC_014759.1"/>
</dbReference>
<sequence>MKIIAITVLLAVGFNYQYLFSQNQSENKDNYSNFQNYIDFNMKLVDFENSLYVSDFKTTEFQIENGFHYHINKLIDVSFGINGGVILGIPYENRLQAYFNSGNVSGLDTFLKYYDEIDYLDQTLAKTRFYIGLHPQIGFNIADKWKLKLGTEIRYFFKPFFEERSYFGNTYREDGVDYILLGNVGLNYILNENISIGINYDRGISYLRRILIIDSDGNEPYTSSVTYHSLGLNISYSF</sequence>
<accession>E4TS14</accession>
<proteinExistence type="predicted"/>
<dbReference type="STRING" id="643867.Ftrac_0763"/>
<dbReference type="HOGENOM" id="CLU_1164761_0_0_10"/>
<name>E4TS14_MARTH</name>
<protein>
    <recommendedName>
        <fullName evidence="3">Outer membrane protein beta-barrel domain-containing protein</fullName>
    </recommendedName>
</protein>
<organism evidence="1 2">
    <name type="scientific">Marivirga tractuosa (strain ATCC 23168 / DSM 4126 / NBRC 15989 / NCIMB 1408 / VKM B-1430 / H-43)</name>
    <name type="common">Microscilla tractuosa</name>
    <name type="synonym">Flexibacter tractuosus</name>
    <dbReference type="NCBI Taxonomy" id="643867"/>
    <lineage>
        <taxon>Bacteria</taxon>
        <taxon>Pseudomonadati</taxon>
        <taxon>Bacteroidota</taxon>
        <taxon>Cytophagia</taxon>
        <taxon>Cytophagales</taxon>
        <taxon>Marivirgaceae</taxon>
        <taxon>Marivirga</taxon>
    </lineage>
</organism>
<dbReference type="Proteomes" id="UP000008720">
    <property type="component" value="Chromosome"/>
</dbReference>
<evidence type="ECO:0000313" key="1">
    <source>
        <dbReference type="EMBL" id="ADR20765.1"/>
    </source>
</evidence>
<gene>
    <name evidence="1" type="ordered locus">Ftrac_0763</name>
</gene>
<evidence type="ECO:0000313" key="2">
    <source>
        <dbReference type="Proteomes" id="UP000008720"/>
    </source>
</evidence>
<dbReference type="OrthoDB" id="1491615at2"/>
<dbReference type="KEGG" id="mtt:Ftrac_0763"/>
<dbReference type="EMBL" id="CP002349">
    <property type="protein sequence ID" value="ADR20765.1"/>
    <property type="molecule type" value="Genomic_DNA"/>
</dbReference>